<feature type="region of interest" description="Disordered" evidence="1">
    <location>
        <begin position="248"/>
        <end position="302"/>
    </location>
</feature>
<reference evidence="3 4" key="1">
    <citation type="submission" date="2020-03" db="EMBL/GenBank/DDBJ databases">
        <title>Draft Genome Sequence of Cudoniella acicularis.</title>
        <authorList>
            <person name="Buettner E."/>
            <person name="Kellner H."/>
        </authorList>
    </citation>
    <scope>NUCLEOTIDE SEQUENCE [LARGE SCALE GENOMIC DNA]</scope>
    <source>
        <strain evidence="3 4">DSM 108380</strain>
    </source>
</reference>
<protein>
    <recommendedName>
        <fullName evidence="2">CUE domain-containing protein</fullName>
    </recommendedName>
</protein>
<dbReference type="Proteomes" id="UP000566819">
    <property type="component" value="Unassembled WGS sequence"/>
</dbReference>
<dbReference type="Pfam" id="PF02845">
    <property type="entry name" value="CUE"/>
    <property type="match status" value="1"/>
</dbReference>
<keyword evidence="4" id="KW-1185">Reference proteome</keyword>
<dbReference type="PROSITE" id="PS51140">
    <property type="entry name" value="CUE"/>
    <property type="match status" value="1"/>
</dbReference>
<feature type="compositionally biased region" description="Polar residues" evidence="1">
    <location>
        <begin position="83"/>
        <end position="99"/>
    </location>
</feature>
<comment type="caution">
    <text evidence="3">The sequence shown here is derived from an EMBL/GenBank/DDBJ whole genome shotgun (WGS) entry which is preliminary data.</text>
</comment>
<feature type="compositionally biased region" description="Basic and acidic residues" evidence="1">
    <location>
        <begin position="277"/>
        <end position="291"/>
    </location>
</feature>
<evidence type="ECO:0000259" key="2">
    <source>
        <dbReference type="PROSITE" id="PS51140"/>
    </source>
</evidence>
<accession>A0A8H4RLA8</accession>
<feature type="domain" description="CUE" evidence="2">
    <location>
        <begin position="203"/>
        <end position="246"/>
    </location>
</feature>
<dbReference type="InterPro" id="IPR003892">
    <property type="entry name" value="CUE"/>
</dbReference>
<dbReference type="InterPro" id="IPR009060">
    <property type="entry name" value="UBA-like_sf"/>
</dbReference>
<evidence type="ECO:0000313" key="4">
    <source>
        <dbReference type="Proteomes" id="UP000566819"/>
    </source>
</evidence>
<name>A0A8H4RLA8_9HELO</name>
<proteinExistence type="predicted"/>
<gene>
    <name evidence="3" type="ORF">G7Y89_g6783</name>
</gene>
<feature type="compositionally biased region" description="Basic and acidic residues" evidence="1">
    <location>
        <begin position="138"/>
        <end position="165"/>
    </location>
</feature>
<evidence type="ECO:0000313" key="3">
    <source>
        <dbReference type="EMBL" id="KAF4631351.1"/>
    </source>
</evidence>
<organism evidence="3 4">
    <name type="scientific">Cudoniella acicularis</name>
    <dbReference type="NCBI Taxonomy" id="354080"/>
    <lineage>
        <taxon>Eukaryota</taxon>
        <taxon>Fungi</taxon>
        <taxon>Dikarya</taxon>
        <taxon>Ascomycota</taxon>
        <taxon>Pezizomycotina</taxon>
        <taxon>Leotiomycetes</taxon>
        <taxon>Helotiales</taxon>
        <taxon>Tricladiaceae</taxon>
        <taxon>Cudoniella</taxon>
    </lineage>
</organism>
<feature type="region of interest" description="Disordered" evidence="1">
    <location>
        <begin position="1"/>
        <end position="30"/>
    </location>
</feature>
<dbReference type="EMBL" id="JAAMPI010000453">
    <property type="protein sequence ID" value="KAF4631351.1"/>
    <property type="molecule type" value="Genomic_DNA"/>
</dbReference>
<sequence length="591" mass="65707">MSWNGRFGPGRALAPDDQDDPGPAQSSEPDINTLLEIFPTTKKMAMAALSLADANVMEAINLLIDDEEAIATHAQELDENGFFASSPTANESGAQNEGQVANDLEPGESFESGERPGVNADSTSNKSEGRNKSKTGQKSKEASSKPSREDDRDSDSHESDTRENPADSDSTHGAADEESDSSSDSDGGDEEEENEKEISDTASISTKVRYLQKLFPDASESEVENSLQAYDNDVDETIEALEEDYHNIVTGRGPTGDARGSDEAGPSGTAHLGNGLGDRKPAATGDKRQAESDNDDLSPSKKARVYSMSPAENWVLDHFGQYDGGVTVILKEGVHPRKFPKLTLWTNFTLFKLPEHFGPAENFDEENTTLQLKEITRETFDLAIQWIKKIKEALEKKKTNKTFDPNEINKAVDPKEIKGAEITVVLELLAFGERYGLEGLGASMAKHLKLILQEDRRVNRDEPVLTSEQILSAYALSIAYDRKIQRLFVEAAARPYLEFKKDKTQIDEDVPLVKDLKKLKPAHQKSILRHQFRYRDALNSNICFANDLNELAMDVWHSREEEKRNTRSLDPKNKYIYYCFDPLTGEKFYAA</sequence>
<evidence type="ECO:0000256" key="1">
    <source>
        <dbReference type="SAM" id="MobiDB-lite"/>
    </source>
</evidence>
<dbReference type="GO" id="GO:0043130">
    <property type="term" value="F:ubiquitin binding"/>
    <property type="evidence" value="ECO:0007669"/>
    <property type="project" value="InterPro"/>
</dbReference>
<feature type="compositionally biased region" description="Acidic residues" evidence="1">
    <location>
        <begin position="176"/>
        <end position="195"/>
    </location>
</feature>
<feature type="region of interest" description="Disordered" evidence="1">
    <location>
        <begin position="75"/>
        <end position="206"/>
    </location>
</feature>
<dbReference type="AlphaFoldDB" id="A0A8H4RLA8"/>
<dbReference type="CDD" id="cd14279">
    <property type="entry name" value="CUE"/>
    <property type="match status" value="1"/>
</dbReference>
<dbReference type="OrthoDB" id="636773at2759"/>
<dbReference type="SUPFAM" id="SSF46934">
    <property type="entry name" value="UBA-like"/>
    <property type="match status" value="1"/>
</dbReference>